<evidence type="ECO:0000313" key="2">
    <source>
        <dbReference type="EMBL" id="CAD1826813.1"/>
    </source>
</evidence>
<feature type="compositionally biased region" description="Pro residues" evidence="1">
    <location>
        <begin position="190"/>
        <end position="201"/>
    </location>
</feature>
<accession>A0A6V7P7L6</accession>
<feature type="region of interest" description="Disordered" evidence="1">
    <location>
        <begin position="168"/>
        <end position="221"/>
    </location>
</feature>
<gene>
    <name evidence="2" type="ORF">CB5_LOCUS10024</name>
</gene>
<protein>
    <submittedName>
        <fullName evidence="2">Uncharacterized protein</fullName>
    </submittedName>
</protein>
<feature type="compositionally biased region" description="Gly residues" evidence="1">
    <location>
        <begin position="108"/>
        <end position="121"/>
    </location>
</feature>
<feature type="region of interest" description="Disordered" evidence="1">
    <location>
        <begin position="102"/>
        <end position="122"/>
    </location>
</feature>
<dbReference type="EMBL" id="LR862146">
    <property type="protein sequence ID" value="CAD1826813.1"/>
    <property type="molecule type" value="Genomic_DNA"/>
</dbReference>
<reference evidence="2" key="1">
    <citation type="submission" date="2020-07" db="EMBL/GenBank/DDBJ databases">
        <authorList>
            <person name="Lin J."/>
        </authorList>
    </citation>
    <scope>NUCLEOTIDE SEQUENCE</scope>
</reference>
<proteinExistence type="predicted"/>
<sequence length="221" mass="24028">METEAYAGPLDDAAAADAVFARRRCCCFWIPWTGRRPAEASSTVEWWERIQGSERLGDGRRSPSSSSAEGWWWRWGVRATMKVREWSELVAGPRWKTFIRRFNRNPRHGGGGGGGGGGGDGFARFGSGRFQYDPLSYALNFDEGHGWSPEGDYSGYRNFSARFAAPPASAKGSMDLGGRDAPPLFGAASPAPPPPPPPPPLGREGWRATCNGSWGEGFRVG</sequence>
<dbReference type="PANTHER" id="PTHR47076:SF1">
    <property type="entry name" value="NHL DOMAIN PROTEIN"/>
    <property type="match status" value="1"/>
</dbReference>
<evidence type="ECO:0000256" key="1">
    <source>
        <dbReference type="SAM" id="MobiDB-lite"/>
    </source>
</evidence>
<organism evidence="2">
    <name type="scientific">Ananas comosus var. bracteatus</name>
    <name type="common">red pineapple</name>
    <dbReference type="NCBI Taxonomy" id="296719"/>
    <lineage>
        <taxon>Eukaryota</taxon>
        <taxon>Viridiplantae</taxon>
        <taxon>Streptophyta</taxon>
        <taxon>Embryophyta</taxon>
        <taxon>Tracheophyta</taxon>
        <taxon>Spermatophyta</taxon>
        <taxon>Magnoliopsida</taxon>
        <taxon>Liliopsida</taxon>
        <taxon>Poales</taxon>
        <taxon>Bromeliaceae</taxon>
        <taxon>Bromelioideae</taxon>
        <taxon>Ananas</taxon>
    </lineage>
</organism>
<dbReference type="AlphaFoldDB" id="A0A6V7P7L6"/>
<name>A0A6V7P7L6_ANACO</name>
<dbReference type="PANTHER" id="PTHR47076">
    <property type="entry name" value="NHL DOMAIN PROTEIN"/>
    <property type="match status" value="1"/>
</dbReference>